<dbReference type="EMBL" id="JACGWX010000001">
    <property type="protein sequence ID" value="MBA8847102.1"/>
    <property type="molecule type" value="Genomic_DNA"/>
</dbReference>
<dbReference type="Proteomes" id="UP000585905">
    <property type="component" value="Unassembled WGS sequence"/>
</dbReference>
<feature type="transmembrane region" description="Helical" evidence="2">
    <location>
        <begin position="187"/>
        <end position="207"/>
    </location>
</feature>
<keyword evidence="2" id="KW-1133">Transmembrane helix</keyword>
<keyword evidence="2" id="KW-0472">Membrane</keyword>
<dbReference type="AlphaFoldDB" id="A0A839E9I4"/>
<organism evidence="3 4">
    <name type="scientific">Microcella alkalica</name>
    <dbReference type="NCBI Taxonomy" id="355930"/>
    <lineage>
        <taxon>Bacteria</taxon>
        <taxon>Bacillati</taxon>
        <taxon>Actinomycetota</taxon>
        <taxon>Actinomycetes</taxon>
        <taxon>Micrococcales</taxon>
        <taxon>Microbacteriaceae</taxon>
        <taxon>Microcella</taxon>
    </lineage>
</organism>
<feature type="region of interest" description="Disordered" evidence="1">
    <location>
        <begin position="1"/>
        <end position="78"/>
    </location>
</feature>
<keyword evidence="2" id="KW-0812">Transmembrane</keyword>
<protein>
    <submittedName>
        <fullName evidence="3">Uncharacterized protein</fullName>
    </submittedName>
</protein>
<keyword evidence="4" id="KW-1185">Reference proteome</keyword>
<proteinExistence type="predicted"/>
<gene>
    <name evidence="3" type="ORF">FHX53_000666</name>
</gene>
<feature type="transmembrane region" description="Helical" evidence="2">
    <location>
        <begin position="151"/>
        <end position="175"/>
    </location>
</feature>
<comment type="caution">
    <text evidence="3">The sequence shown here is derived from an EMBL/GenBank/DDBJ whole genome shotgun (WGS) entry which is preliminary data.</text>
</comment>
<reference evidence="3 4" key="1">
    <citation type="submission" date="2020-07" db="EMBL/GenBank/DDBJ databases">
        <title>Sequencing the genomes of 1000 actinobacteria strains.</title>
        <authorList>
            <person name="Klenk H.-P."/>
        </authorList>
    </citation>
    <scope>NUCLEOTIDE SEQUENCE [LARGE SCALE GENOMIC DNA]</scope>
    <source>
        <strain evidence="3 4">DSM 19663</strain>
    </source>
</reference>
<evidence type="ECO:0000313" key="3">
    <source>
        <dbReference type="EMBL" id="MBA8847102.1"/>
    </source>
</evidence>
<feature type="transmembrane region" description="Helical" evidence="2">
    <location>
        <begin position="105"/>
        <end position="131"/>
    </location>
</feature>
<name>A0A839E9I4_9MICO</name>
<feature type="transmembrane region" description="Helical" evidence="2">
    <location>
        <begin position="230"/>
        <end position="255"/>
    </location>
</feature>
<evidence type="ECO:0000256" key="2">
    <source>
        <dbReference type="SAM" id="Phobius"/>
    </source>
</evidence>
<evidence type="ECO:0000256" key="1">
    <source>
        <dbReference type="SAM" id="MobiDB-lite"/>
    </source>
</evidence>
<sequence>MTSSNDRDRIDGPRQNDHDGPRIDRDHDGRDDRTEVLHRNADGRDDHGRIDRDHDGVDDRRQAAVVSDTGRHGDPDHVEDPRLVQREMIAREKEEFGGIKWGSAFFGWLAAVGTGVLLTALVAGTGTALGLATDTTAEEAVEGATQGADTVGIIGAVLLALVIFIAYYAGGYVAGRMARLDGAKQGLAVWLWALVIAIVVAIIGAIGGSEFNVLANLNGFPRLPIGEGELTTIGIVTAVVVALVSLGGAILGGLAGMRFHRRVDRAGLGITRR</sequence>
<evidence type="ECO:0000313" key="4">
    <source>
        <dbReference type="Proteomes" id="UP000585905"/>
    </source>
</evidence>
<feature type="compositionally biased region" description="Basic and acidic residues" evidence="1">
    <location>
        <begin position="1"/>
        <end position="62"/>
    </location>
</feature>
<feature type="compositionally biased region" description="Basic and acidic residues" evidence="1">
    <location>
        <begin position="69"/>
        <end position="78"/>
    </location>
</feature>
<accession>A0A839E9I4</accession>
<dbReference type="RefSeq" id="WP_182489917.1">
    <property type="nucleotide sequence ID" value="NZ_BAAAOV010000007.1"/>
</dbReference>